<dbReference type="EMBL" id="SLZZ01000002">
    <property type="protein sequence ID" value="TCS82241.1"/>
    <property type="molecule type" value="Genomic_DNA"/>
</dbReference>
<proteinExistence type="predicted"/>
<protein>
    <submittedName>
        <fullName evidence="1">Uncharacterized protein</fullName>
    </submittedName>
</protein>
<dbReference type="OrthoDB" id="8367156at2"/>
<dbReference type="RefSeq" id="WP_132378419.1">
    <property type="nucleotide sequence ID" value="NZ_DAIQXH010000133.1"/>
</dbReference>
<evidence type="ECO:0000313" key="1">
    <source>
        <dbReference type="EMBL" id="TCS82241.1"/>
    </source>
</evidence>
<name>A0A4R3KHT7_9FIRM</name>
<organism evidence="1 2">
    <name type="scientific">Muricomes intestini</name>
    <dbReference type="NCBI Taxonomy" id="1796634"/>
    <lineage>
        <taxon>Bacteria</taxon>
        <taxon>Bacillati</taxon>
        <taxon>Bacillota</taxon>
        <taxon>Clostridia</taxon>
        <taxon>Lachnospirales</taxon>
        <taxon>Lachnospiraceae</taxon>
        <taxon>Muricomes</taxon>
    </lineage>
</organism>
<keyword evidence="2" id="KW-1185">Reference proteome</keyword>
<reference evidence="1 2" key="1">
    <citation type="submission" date="2019-03" db="EMBL/GenBank/DDBJ databases">
        <title>Genomic Encyclopedia of Type Strains, Phase IV (KMG-IV): sequencing the most valuable type-strain genomes for metagenomic binning, comparative biology and taxonomic classification.</title>
        <authorList>
            <person name="Goeker M."/>
        </authorList>
    </citation>
    <scope>NUCLEOTIDE SEQUENCE [LARGE SCALE GENOMIC DNA]</scope>
    <source>
        <strain evidence="1 2">DSM 29489</strain>
    </source>
</reference>
<comment type="caution">
    <text evidence="1">The sequence shown here is derived from an EMBL/GenBank/DDBJ whole genome shotgun (WGS) entry which is preliminary data.</text>
</comment>
<sequence>MFKNDHTYFNTTMKTEEAKVLLSNYKDALEKEIHADAVKYYNQICKNMRLRIAGNYIKPINTFIRTTKTFENRENFGFIVMGINCILVELYFELINGYDESSDGGNHIVDAYKTVLPQLDSEISTADAQKFYKGIRCGIIHQGQTKENTAITFEQDCIVEHNGEYYLCNPESLFRELQNLYASYWKNISEKSYDEPLAQKMISKFTKILEHDTIVEVSRTSA</sequence>
<evidence type="ECO:0000313" key="2">
    <source>
        <dbReference type="Proteomes" id="UP000295726"/>
    </source>
</evidence>
<dbReference type="Proteomes" id="UP000295726">
    <property type="component" value="Unassembled WGS sequence"/>
</dbReference>
<gene>
    <name evidence="1" type="ORF">EDD59_102106</name>
</gene>
<dbReference type="AlphaFoldDB" id="A0A4R3KHT7"/>
<accession>A0A4R3KHT7</accession>